<dbReference type="STRING" id="84645.A0A498L352"/>
<keyword evidence="10" id="KW-0137">Centromere</keyword>
<evidence type="ECO:0000256" key="1">
    <source>
        <dbReference type="ARBA" id="ARBA00004123"/>
    </source>
</evidence>
<dbReference type="FunFam" id="1.10.10.60:FF:000098">
    <property type="entry name" value="Transcription factor LBX1"/>
    <property type="match status" value="1"/>
</dbReference>
<feature type="coiled-coil region" evidence="13">
    <location>
        <begin position="154"/>
        <end position="181"/>
    </location>
</feature>
<evidence type="ECO:0000256" key="8">
    <source>
        <dbReference type="ARBA" id="ARBA00023155"/>
    </source>
</evidence>
<dbReference type="EMBL" id="QBIY01013493">
    <property type="protein sequence ID" value="RXN02820.1"/>
    <property type="molecule type" value="Genomic_DNA"/>
</dbReference>
<feature type="region of interest" description="Disordered" evidence="14">
    <location>
        <begin position="1"/>
        <end position="23"/>
    </location>
</feature>
<dbReference type="SMART" id="SM00389">
    <property type="entry name" value="HOX"/>
    <property type="match status" value="1"/>
</dbReference>
<evidence type="ECO:0000256" key="5">
    <source>
        <dbReference type="ARBA" id="ARBA00022473"/>
    </source>
</evidence>
<comment type="caution">
    <text evidence="16">The sequence shown here is derived from an EMBL/GenBank/DDBJ whole genome shotgun (WGS) entry which is preliminary data.</text>
</comment>
<dbReference type="Proteomes" id="UP000290572">
    <property type="component" value="Unassembled WGS sequence"/>
</dbReference>
<feature type="DNA-binding region" description="Homeobox" evidence="11">
    <location>
        <begin position="109"/>
        <end position="168"/>
    </location>
</feature>
<comment type="similarity">
    <text evidence="3">Belongs to the CENP-K/MCM22 family.</text>
</comment>
<dbReference type="PROSITE" id="PS50071">
    <property type="entry name" value="HOMEOBOX_2"/>
    <property type="match status" value="1"/>
</dbReference>
<dbReference type="GO" id="GO:0005634">
    <property type="term" value="C:nucleus"/>
    <property type="evidence" value="ECO:0007669"/>
    <property type="project" value="UniProtKB-SubCell"/>
</dbReference>
<name>A0A498L352_LABRO</name>
<evidence type="ECO:0000256" key="14">
    <source>
        <dbReference type="SAM" id="MobiDB-lite"/>
    </source>
</evidence>
<protein>
    <submittedName>
        <fullName evidence="16">Transcription factor LBX1-like protein</fullName>
    </submittedName>
</protein>
<dbReference type="PANTHER" id="PTHR14401">
    <property type="entry name" value="CENTROMERE PROTEIN K"/>
    <property type="match status" value="1"/>
</dbReference>
<evidence type="ECO:0000313" key="17">
    <source>
        <dbReference type="Proteomes" id="UP000290572"/>
    </source>
</evidence>
<comment type="subcellular location">
    <subcellularLocation>
        <location evidence="2">Chromosome</location>
        <location evidence="2">Centromere</location>
    </subcellularLocation>
    <subcellularLocation>
        <location evidence="1 11 12">Nucleus</location>
    </subcellularLocation>
</comment>
<sequence>MESRGLNPLDHLPPPASSNKPLTPFSIADILSKPTVKRTQRIHRLPASERPRQSITISRQTLITQTSPLCALQELASKTFKGLELGVLQAAEGRDGLTLFGQRDSPKKRRKSRTAFTNHQLYELEKRFLHQKYLSPADRDQTAHQLGLTNAQVITWFQNRRAKLKRDLEEMKADVESVRSTGIVPLDKLAKLADLERCAVGVTGHPGPECSPRLGHEYKSAHKLCLSPMSSLSDHTSQDYSEDEDVEIDVDTPTPSKQTEMEQDIQSSQSSEAAAKAVLLEECEQQFGLLQKAVNRLIAVTSELEQWQEMEPKLLTTSPEVLLAVGKEELQRLNGQLKMVLSCSQAKLDAQKKILKSVLQDMKKKINNLKDYHSSLMEMLSDMLAEHFPLPDPQGNGTKKKRAAAYDAEINLISLSEIIERLTNKTLETPHDPYVTTDDTFWPPYTEMLLRNGIATRHPEDCNKIRLENFF</sequence>
<evidence type="ECO:0000313" key="16">
    <source>
        <dbReference type="EMBL" id="RXN02820.1"/>
    </source>
</evidence>
<evidence type="ECO:0000256" key="11">
    <source>
        <dbReference type="PROSITE-ProRule" id="PRU00108"/>
    </source>
</evidence>
<dbReference type="CDD" id="cd00086">
    <property type="entry name" value="homeodomain"/>
    <property type="match status" value="1"/>
</dbReference>
<evidence type="ECO:0000259" key="15">
    <source>
        <dbReference type="PROSITE" id="PS50071"/>
    </source>
</evidence>
<keyword evidence="4" id="KW-0158">Chromosome</keyword>
<dbReference type="GO" id="GO:0000775">
    <property type="term" value="C:chromosome, centromeric region"/>
    <property type="evidence" value="ECO:0007669"/>
    <property type="project" value="UniProtKB-SubCell"/>
</dbReference>
<keyword evidence="7 11" id="KW-0238">DNA-binding</keyword>
<gene>
    <name evidence="16" type="ORF">ROHU_013683</name>
</gene>
<dbReference type="AlphaFoldDB" id="A0A498L352"/>
<proteinExistence type="inferred from homology"/>
<dbReference type="Pfam" id="PF11802">
    <property type="entry name" value="CENP-K"/>
    <property type="match status" value="2"/>
</dbReference>
<evidence type="ECO:0000256" key="4">
    <source>
        <dbReference type="ARBA" id="ARBA00022454"/>
    </source>
</evidence>
<keyword evidence="17" id="KW-1185">Reference proteome</keyword>
<dbReference type="InterPro" id="IPR020993">
    <property type="entry name" value="Centromere_CenpK"/>
</dbReference>
<feature type="domain" description="Homeobox" evidence="15">
    <location>
        <begin position="107"/>
        <end position="167"/>
    </location>
</feature>
<dbReference type="SUPFAM" id="SSF46689">
    <property type="entry name" value="Homeodomain-like"/>
    <property type="match status" value="1"/>
</dbReference>
<evidence type="ECO:0000256" key="3">
    <source>
        <dbReference type="ARBA" id="ARBA00005795"/>
    </source>
</evidence>
<keyword evidence="9 11" id="KW-0539">Nucleus</keyword>
<dbReference type="GO" id="GO:0051382">
    <property type="term" value="P:kinetochore assembly"/>
    <property type="evidence" value="ECO:0007669"/>
    <property type="project" value="InterPro"/>
</dbReference>
<feature type="compositionally biased region" description="Polar residues" evidence="14">
    <location>
        <begin position="230"/>
        <end position="239"/>
    </location>
</feature>
<organism evidence="16 17">
    <name type="scientific">Labeo rohita</name>
    <name type="common">Indian major carp</name>
    <name type="synonym">Cyprinus rohita</name>
    <dbReference type="NCBI Taxonomy" id="84645"/>
    <lineage>
        <taxon>Eukaryota</taxon>
        <taxon>Metazoa</taxon>
        <taxon>Chordata</taxon>
        <taxon>Craniata</taxon>
        <taxon>Vertebrata</taxon>
        <taxon>Euteleostomi</taxon>
        <taxon>Actinopterygii</taxon>
        <taxon>Neopterygii</taxon>
        <taxon>Teleostei</taxon>
        <taxon>Ostariophysi</taxon>
        <taxon>Cypriniformes</taxon>
        <taxon>Cyprinidae</taxon>
        <taxon>Labeoninae</taxon>
        <taxon>Labeonini</taxon>
        <taxon>Labeo</taxon>
    </lineage>
</organism>
<accession>A0A498L352</accession>
<keyword evidence="8 11" id="KW-0371">Homeobox</keyword>
<dbReference type="InterPro" id="IPR009057">
    <property type="entry name" value="Homeodomain-like_sf"/>
</dbReference>
<evidence type="ECO:0000256" key="13">
    <source>
        <dbReference type="SAM" id="Coils"/>
    </source>
</evidence>
<dbReference type="GO" id="GO:0000070">
    <property type="term" value="P:mitotic sister chromatid segregation"/>
    <property type="evidence" value="ECO:0007669"/>
    <property type="project" value="TreeGrafter"/>
</dbReference>
<dbReference type="Gene3D" id="1.10.10.60">
    <property type="entry name" value="Homeodomain-like"/>
    <property type="match status" value="1"/>
</dbReference>
<evidence type="ECO:0000256" key="6">
    <source>
        <dbReference type="ARBA" id="ARBA00023054"/>
    </source>
</evidence>
<evidence type="ECO:0000256" key="10">
    <source>
        <dbReference type="ARBA" id="ARBA00023328"/>
    </source>
</evidence>
<evidence type="ECO:0000256" key="12">
    <source>
        <dbReference type="RuleBase" id="RU000682"/>
    </source>
</evidence>
<evidence type="ECO:0000256" key="2">
    <source>
        <dbReference type="ARBA" id="ARBA00004584"/>
    </source>
</evidence>
<feature type="region of interest" description="Disordered" evidence="14">
    <location>
        <begin position="230"/>
        <end position="263"/>
    </location>
</feature>
<dbReference type="GO" id="GO:0003677">
    <property type="term" value="F:DNA binding"/>
    <property type="evidence" value="ECO:0007669"/>
    <property type="project" value="UniProtKB-UniRule"/>
</dbReference>
<keyword evidence="5" id="KW-0217">Developmental protein</keyword>
<feature type="compositionally biased region" description="Acidic residues" evidence="14">
    <location>
        <begin position="240"/>
        <end position="250"/>
    </location>
</feature>
<dbReference type="Pfam" id="PF00046">
    <property type="entry name" value="Homeodomain"/>
    <property type="match status" value="1"/>
</dbReference>
<keyword evidence="6 13" id="KW-0175">Coiled coil</keyword>
<evidence type="ECO:0000256" key="9">
    <source>
        <dbReference type="ARBA" id="ARBA00023242"/>
    </source>
</evidence>
<dbReference type="InterPro" id="IPR001356">
    <property type="entry name" value="HD"/>
</dbReference>
<evidence type="ECO:0000256" key="7">
    <source>
        <dbReference type="ARBA" id="ARBA00023125"/>
    </source>
</evidence>
<dbReference type="PANTHER" id="PTHR14401:SF6">
    <property type="entry name" value="CENTROMERE PROTEIN K"/>
    <property type="match status" value="1"/>
</dbReference>
<reference evidence="16 17" key="1">
    <citation type="submission" date="2018-03" db="EMBL/GenBank/DDBJ databases">
        <title>Draft genome sequence of Rohu Carp (Labeo rohita).</title>
        <authorList>
            <person name="Das P."/>
            <person name="Kushwaha B."/>
            <person name="Joshi C.G."/>
            <person name="Kumar D."/>
            <person name="Nagpure N.S."/>
            <person name="Sahoo L."/>
            <person name="Das S.P."/>
            <person name="Bit A."/>
            <person name="Patnaik S."/>
            <person name="Meher P.K."/>
            <person name="Jayasankar P."/>
            <person name="Koringa P.G."/>
            <person name="Patel N.V."/>
            <person name="Hinsu A.T."/>
            <person name="Kumar R."/>
            <person name="Pandey M."/>
            <person name="Agarwal S."/>
            <person name="Srivastava S."/>
            <person name="Singh M."/>
            <person name="Iquebal M.A."/>
            <person name="Jaiswal S."/>
            <person name="Angadi U.B."/>
            <person name="Kumar N."/>
            <person name="Raza M."/>
            <person name="Shah T.M."/>
            <person name="Rai A."/>
            <person name="Jena J.K."/>
        </authorList>
    </citation>
    <scope>NUCLEOTIDE SEQUENCE [LARGE SCALE GENOMIC DNA]</scope>
    <source>
        <strain evidence="16">DASCIFA01</strain>
        <tissue evidence="16">Testis</tissue>
    </source>
</reference>